<dbReference type="PANTHER" id="PTHR22576">
    <property type="entry name" value="MUCOSA ASSOCIATED LYMPHOID TISSUE LYMPHOMA TRANSLOCATION PROTEIN 1/PARACASPASE"/>
    <property type="match status" value="1"/>
</dbReference>
<feature type="transmembrane region" description="Helical" evidence="1">
    <location>
        <begin position="256"/>
        <end position="279"/>
    </location>
</feature>
<dbReference type="InterPro" id="IPR029030">
    <property type="entry name" value="Caspase-like_dom_sf"/>
</dbReference>
<evidence type="ECO:0000259" key="2">
    <source>
        <dbReference type="PROSITE" id="PS50208"/>
    </source>
</evidence>
<dbReference type="InterPro" id="IPR052039">
    <property type="entry name" value="Caspase-related_regulators"/>
</dbReference>
<comment type="caution">
    <text evidence="3">The sequence shown here is derived from an EMBL/GenBank/DDBJ whole genome shotgun (WGS) entry which is preliminary data.</text>
</comment>
<dbReference type="InterPro" id="IPR042095">
    <property type="entry name" value="SUMF_sf"/>
</dbReference>
<dbReference type="InterPro" id="IPR005532">
    <property type="entry name" value="SUMF_dom"/>
</dbReference>
<keyword evidence="1" id="KW-0812">Transmembrane</keyword>
<dbReference type="InterPro" id="IPR011600">
    <property type="entry name" value="Pept_C14_caspase"/>
</dbReference>
<dbReference type="Pfam" id="PF03781">
    <property type="entry name" value="FGE-sulfatase"/>
    <property type="match status" value="1"/>
</dbReference>
<keyword evidence="4" id="KW-1185">Reference proteome</keyword>
<dbReference type="Gene3D" id="3.90.1580.10">
    <property type="entry name" value="paralog of FGE (formylglycine-generating enzyme)"/>
    <property type="match status" value="1"/>
</dbReference>
<dbReference type="SUPFAM" id="SSF52129">
    <property type="entry name" value="Caspase-like"/>
    <property type="match status" value="1"/>
</dbReference>
<feature type="domain" description="Caspase family p20" evidence="2">
    <location>
        <begin position="30"/>
        <end position="107"/>
    </location>
</feature>
<dbReference type="EMBL" id="LUTY01002641">
    <property type="protein sequence ID" value="OAD19850.1"/>
    <property type="molecule type" value="Genomic_DNA"/>
</dbReference>
<dbReference type="Gene3D" id="3.40.50.1460">
    <property type="match status" value="1"/>
</dbReference>
<dbReference type="Proteomes" id="UP000076962">
    <property type="component" value="Unassembled WGS sequence"/>
</dbReference>
<dbReference type="InterPro" id="IPR001309">
    <property type="entry name" value="Pept_C14_p20"/>
</dbReference>
<dbReference type="PATRIC" id="fig|1003181.4.peg.5918"/>
<dbReference type="InterPro" id="IPR016187">
    <property type="entry name" value="CTDL_fold"/>
</dbReference>
<protein>
    <submittedName>
        <fullName evidence="3">Peptidase C14, caspase catalytic subunit p20</fullName>
    </submittedName>
</protein>
<proteinExistence type="predicted"/>
<dbReference type="PANTHER" id="PTHR22576:SF37">
    <property type="entry name" value="MUCOSA-ASSOCIATED LYMPHOID TISSUE LYMPHOMA TRANSLOCATION PROTEIN 1"/>
    <property type="match status" value="1"/>
</dbReference>
<organism evidence="3 4">
    <name type="scientific">Candidatus Thiomargarita nelsonii</name>
    <dbReference type="NCBI Taxonomy" id="1003181"/>
    <lineage>
        <taxon>Bacteria</taxon>
        <taxon>Pseudomonadati</taxon>
        <taxon>Pseudomonadota</taxon>
        <taxon>Gammaproteobacteria</taxon>
        <taxon>Thiotrichales</taxon>
        <taxon>Thiotrichaceae</taxon>
        <taxon>Thiomargarita</taxon>
    </lineage>
</organism>
<evidence type="ECO:0000313" key="3">
    <source>
        <dbReference type="EMBL" id="OAD19850.1"/>
    </source>
</evidence>
<dbReference type="PROSITE" id="PS50208">
    <property type="entry name" value="CASPASE_P20"/>
    <property type="match status" value="1"/>
</dbReference>
<name>A0A176RVR8_9GAMM</name>
<evidence type="ECO:0000256" key="1">
    <source>
        <dbReference type="SAM" id="Phobius"/>
    </source>
</evidence>
<dbReference type="GO" id="GO:0004197">
    <property type="term" value="F:cysteine-type endopeptidase activity"/>
    <property type="evidence" value="ECO:0007669"/>
    <property type="project" value="InterPro"/>
</dbReference>
<keyword evidence="1" id="KW-1133">Transmembrane helix</keyword>
<dbReference type="AlphaFoldDB" id="A0A176RVR8"/>
<dbReference type="GO" id="GO:0006508">
    <property type="term" value="P:proteolysis"/>
    <property type="evidence" value="ECO:0007669"/>
    <property type="project" value="InterPro"/>
</dbReference>
<reference evidence="3 4" key="1">
    <citation type="submission" date="2016-05" db="EMBL/GenBank/DDBJ databases">
        <title>Single-cell genome of chain-forming Candidatus Thiomargarita nelsonii and comparison to other large sulfur-oxidizing bacteria.</title>
        <authorList>
            <person name="Winkel M."/>
            <person name="Salman V."/>
            <person name="Woyke T."/>
            <person name="Schulz-Vogt H."/>
            <person name="Richter M."/>
            <person name="Flood B."/>
            <person name="Bailey J."/>
            <person name="Amann R."/>
            <person name="Mussmann M."/>
        </authorList>
    </citation>
    <scope>NUCLEOTIDE SEQUENCE [LARGE SCALE GENOMIC DNA]</scope>
    <source>
        <strain evidence="3 4">THI036</strain>
    </source>
</reference>
<dbReference type="SUPFAM" id="SSF56436">
    <property type="entry name" value="C-type lectin-like"/>
    <property type="match status" value="1"/>
</dbReference>
<dbReference type="Pfam" id="PF00656">
    <property type="entry name" value="Peptidase_C14"/>
    <property type="match status" value="1"/>
</dbReference>
<sequence length="525" mass="59400">MLKINTSTPFITALIALLLLFWLEFVQATDNRVALVIGNSNYRGNAFLENVATDAHHFAEALKKLNFRVIYKDNLSRKEMQNAIEQFKEDLRDGGIGLFYFAGHGLQFEGENYLIPIGAENVFITLDKKRLERKTTKLSDILKVMQGADNRIIILDACHKNPFQELGRGKPSGLTPVKVEDGTLIAYAAKPGQVVAENNPYTKNIISEIQKPDLSITEVFLRVEAIVREKTGGQQESESESKLKVDFYFAGKSDSWLTMLFWLVILLIGGFLKILYALIKRKKVFKFDVITVNARGEEIKRTPQQAQYYTENLGNSVSLEMVSLPGGRFLMGSPETEKGRESKESPQHKVTVKSFYMGKYTVTQAQWQVIMGDNPSEFLGDNRPVDNVTYEMAEAFCKRLSKMTGKIYRLPSETEWEYACRAGTTTPFHFGETISTELANYDGDYAYALGPQGVDRHQTTEVGRFFHNAFGLYDMHGNVWEWTYGVVQRGGSWSNPPTVARSAYRLECKPSDKPKNNVGFRLVKI</sequence>
<accession>A0A176RVR8</accession>
<evidence type="ECO:0000313" key="4">
    <source>
        <dbReference type="Proteomes" id="UP000076962"/>
    </source>
</evidence>
<gene>
    <name evidence="3" type="ORF">THIOM_004489</name>
</gene>
<keyword evidence="1" id="KW-0472">Membrane</keyword>